<sequence>PIAPEQAQFYISDPLGGSSIGNWLKAKYPVRIQVQPDGFTDYQDAHYGSGLRVTGDGLIWLDALGEGANEKSWCMYSGSLMGDPLNTAMKNIKINCVVPMDHRLLGYQESQAFDQYLNDSYRVDLGGPPLLHVDSPGGYTEIHQKNSSPASIDTYIDVNNTAGNPTYQTMPLTRYLPPGSEIDSAKYAAQRKLYARKYMQRNSSWNLIGIRKGFRAG</sequence>
<dbReference type="EMBL" id="BARW01036028">
    <property type="protein sequence ID" value="GAJ24256.1"/>
    <property type="molecule type" value="Genomic_DNA"/>
</dbReference>
<evidence type="ECO:0000313" key="1">
    <source>
        <dbReference type="EMBL" id="GAJ24256.1"/>
    </source>
</evidence>
<feature type="non-terminal residue" evidence="1">
    <location>
        <position position="1"/>
    </location>
</feature>
<comment type="caution">
    <text evidence="1">The sequence shown here is derived from an EMBL/GenBank/DDBJ whole genome shotgun (WGS) entry which is preliminary data.</text>
</comment>
<reference evidence="1" key="1">
    <citation type="journal article" date="2014" name="Front. Microbiol.">
        <title>High frequency of phylogenetically diverse reductive dehalogenase-homologous genes in deep subseafloor sedimentary metagenomes.</title>
        <authorList>
            <person name="Kawai M."/>
            <person name="Futagami T."/>
            <person name="Toyoda A."/>
            <person name="Takaki Y."/>
            <person name="Nishi S."/>
            <person name="Hori S."/>
            <person name="Arai W."/>
            <person name="Tsubouchi T."/>
            <person name="Morono Y."/>
            <person name="Uchiyama I."/>
            <person name="Ito T."/>
            <person name="Fujiyama A."/>
            <person name="Inagaki F."/>
            <person name="Takami H."/>
        </authorList>
    </citation>
    <scope>NUCLEOTIDE SEQUENCE</scope>
    <source>
        <strain evidence="1">Expedition CK06-06</strain>
    </source>
</reference>
<accession>X1VY42</accession>
<feature type="non-terminal residue" evidence="1">
    <location>
        <position position="217"/>
    </location>
</feature>
<dbReference type="AlphaFoldDB" id="X1VY42"/>
<gene>
    <name evidence="1" type="ORF">S12H4_56044</name>
</gene>
<name>X1VY42_9ZZZZ</name>
<protein>
    <submittedName>
        <fullName evidence="1">Uncharacterized protein</fullName>
    </submittedName>
</protein>
<proteinExistence type="predicted"/>
<organism evidence="1">
    <name type="scientific">marine sediment metagenome</name>
    <dbReference type="NCBI Taxonomy" id="412755"/>
    <lineage>
        <taxon>unclassified sequences</taxon>
        <taxon>metagenomes</taxon>
        <taxon>ecological metagenomes</taxon>
    </lineage>
</organism>